<dbReference type="Gene3D" id="1.10.10.10">
    <property type="entry name" value="Winged helix-like DNA-binding domain superfamily/Winged helix DNA-binding domain"/>
    <property type="match status" value="1"/>
</dbReference>
<evidence type="ECO:0000313" key="4">
    <source>
        <dbReference type="EMBL" id="OCH95602.1"/>
    </source>
</evidence>
<feature type="compositionally biased region" description="Low complexity" evidence="2">
    <location>
        <begin position="1"/>
        <end position="12"/>
    </location>
</feature>
<name>A0A8E2J7U2_9APHY</name>
<dbReference type="SMART" id="SM00526">
    <property type="entry name" value="H15"/>
    <property type="match status" value="1"/>
</dbReference>
<dbReference type="GO" id="GO:0003677">
    <property type="term" value="F:DNA binding"/>
    <property type="evidence" value="ECO:0007669"/>
    <property type="project" value="InterPro"/>
</dbReference>
<keyword evidence="5" id="KW-1185">Reference proteome</keyword>
<dbReference type="OrthoDB" id="1110759at2759"/>
<evidence type="ECO:0000259" key="3">
    <source>
        <dbReference type="PROSITE" id="PS51504"/>
    </source>
</evidence>
<dbReference type="InterPro" id="IPR036388">
    <property type="entry name" value="WH-like_DNA-bd_sf"/>
</dbReference>
<feature type="region of interest" description="Disordered" evidence="2">
    <location>
        <begin position="1"/>
        <end position="39"/>
    </location>
</feature>
<accession>A0A8E2J7U2</accession>
<evidence type="ECO:0000256" key="1">
    <source>
        <dbReference type="ARBA" id="ARBA00020833"/>
    </source>
</evidence>
<dbReference type="Proteomes" id="UP000250043">
    <property type="component" value="Unassembled WGS sequence"/>
</dbReference>
<dbReference type="InterPro" id="IPR005818">
    <property type="entry name" value="Histone_H1/H5_H15"/>
</dbReference>
<dbReference type="EMBL" id="KV722335">
    <property type="protein sequence ID" value="OCH95602.1"/>
    <property type="molecule type" value="Genomic_DNA"/>
</dbReference>
<evidence type="ECO:0000256" key="2">
    <source>
        <dbReference type="SAM" id="MobiDB-lite"/>
    </source>
</evidence>
<feature type="region of interest" description="Disordered" evidence="2">
    <location>
        <begin position="98"/>
        <end position="126"/>
    </location>
</feature>
<feature type="compositionally biased region" description="Low complexity" evidence="2">
    <location>
        <begin position="22"/>
        <end position="39"/>
    </location>
</feature>
<gene>
    <name evidence="4" type="ORF">OBBRIDRAFT_788149</name>
</gene>
<feature type="compositionally biased region" description="Low complexity" evidence="2">
    <location>
        <begin position="170"/>
        <end position="181"/>
    </location>
</feature>
<feature type="region of interest" description="Disordered" evidence="2">
    <location>
        <begin position="138"/>
        <end position="248"/>
    </location>
</feature>
<reference evidence="4 5" key="1">
    <citation type="submission" date="2016-07" db="EMBL/GenBank/DDBJ databases">
        <title>Draft genome of the white-rot fungus Obba rivulosa 3A-2.</title>
        <authorList>
            <consortium name="DOE Joint Genome Institute"/>
            <person name="Miettinen O."/>
            <person name="Riley R."/>
            <person name="Acob R."/>
            <person name="Barry K."/>
            <person name="Cullen D."/>
            <person name="De Vries R."/>
            <person name="Hainaut M."/>
            <person name="Hatakka A."/>
            <person name="Henrissat B."/>
            <person name="Hilden K."/>
            <person name="Kuo R."/>
            <person name="Labutti K."/>
            <person name="Lipzen A."/>
            <person name="Makela M.R."/>
            <person name="Sandor L."/>
            <person name="Spatafora J.W."/>
            <person name="Grigoriev I.V."/>
            <person name="Hibbett D.S."/>
        </authorList>
    </citation>
    <scope>NUCLEOTIDE SEQUENCE [LARGE SCALE GENOMIC DNA]</scope>
    <source>
        <strain evidence="4 5">3A-2</strain>
    </source>
</reference>
<proteinExistence type="predicted"/>
<protein>
    <recommendedName>
        <fullName evidence="1">Histone H1</fullName>
    </recommendedName>
</protein>
<feature type="compositionally biased region" description="Low complexity" evidence="2">
    <location>
        <begin position="138"/>
        <end position="153"/>
    </location>
</feature>
<dbReference type="GO" id="GO:0006334">
    <property type="term" value="P:nucleosome assembly"/>
    <property type="evidence" value="ECO:0007669"/>
    <property type="project" value="InterPro"/>
</dbReference>
<feature type="compositionally biased region" description="Basic residues" evidence="2">
    <location>
        <begin position="232"/>
        <end position="242"/>
    </location>
</feature>
<dbReference type="AlphaFoldDB" id="A0A8E2J7U2"/>
<sequence length="248" mass="25632">MTAATSTRAAKPASKKTKTSKITKPSATKADPKAAAAHPSWKDMIKECITAHPEEARSGVSRATIKKFVSDKYRLDLNNANASQLNRAIAHGAEQGLFSLPKGPSGKVKLAPKTKPAAKENAEPVGAIKPAAAKAASTKAAKSAPAKPIVKKATPAKSRTTKSVASKTSAKPAVMKKPVAKSTKSATTPIAKKTPAKIVKKAAMTKATIPKKTSSARASQKKSVAKAAAAKPRSRTGAKPRSKKTEAS</sequence>
<dbReference type="PROSITE" id="PS51504">
    <property type="entry name" value="H15"/>
    <property type="match status" value="1"/>
</dbReference>
<feature type="compositionally biased region" description="Polar residues" evidence="2">
    <location>
        <begin position="157"/>
        <end position="169"/>
    </location>
</feature>
<dbReference type="Pfam" id="PF00538">
    <property type="entry name" value="Linker_histone"/>
    <property type="match status" value="1"/>
</dbReference>
<dbReference type="GO" id="GO:0000786">
    <property type="term" value="C:nucleosome"/>
    <property type="evidence" value="ECO:0007669"/>
    <property type="project" value="InterPro"/>
</dbReference>
<dbReference type="SUPFAM" id="SSF46785">
    <property type="entry name" value="Winged helix' DNA-binding domain"/>
    <property type="match status" value="1"/>
</dbReference>
<evidence type="ECO:0000313" key="5">
    <source>
        <dbReference type="Proteomes" id="UP000250043"/>
    </source>
</evidence>
<dbReference type="InterPro" id="IPR036390">
    <property type="entry name" value="WH_DNA-bd_sf"/>
</dbReference>
<organism evidence="4 5">
    <name type="scientific">Obba rivulosa</name>
    <dbReference type="NCBI Taxonomy" id="1052685"/>
    <lineage>
        <taxon>Eukaryota</taxon>
        <taxon>Fungi</taxon>
        <taxon>Dikarya</taxon>
        <taxon>Basidiomycota</taxon>
        <taxon>Agaricomycotina</taxon>
        <taxon>Agaricomycetes</taxon>
        <taxon>Polyporales</taxon>
        <taxon>Gelatoporiaceae</taxon>
        <taxon>Obba</taxon>
    </lineage>
</organism>
<feature type="domain" description="H15" evidence="3">
    <location>
        <begin position="37"/>
        <end position="112"/>
    </location>
</feature>